<dbReference type="Proteomes" id="UP000075455">
    <property type="component" value="Unassembled WGS sequence"/>
</dbReference>
<evidence type="ECO:0000313" key="2">
    <source>
        <dbReference type="Proteomes" id="UP000075455"/>
    </source>
</evidence>
<proteinExistence type="predicted"/>
<name>A0A150M0I0_9BACL</name>
<comment type="caution">
    <text evidence="1">The sequence shown here is derived from an EMBL/GenBank/DDBJ whole genome shotgun (WGS) entry which is preliminary data.</text>
</comment>
<dbReference type="STRING" id="81408.B4119_0344"/>
<sequence>MDYIRSFDIEMKMKMKKRWWLSSLCGKKCIASREARA</sequence>
<gene>
    <name evidence="1" type="ORF">B4119_0344</name>
</gene>
<organism evidence="1 2">
    <name type="scientific">Saccharococcus caldoxylosilyticus</name>
    <dbReference type="NCBI Taxonomy" id="81408"/>
    <lineage>
        <taxon>Bacteria</taxon>
        <taxon>Bacillati</taxon>
        <taxon>Bacillota</taxon>
        <taxon>Bacilli</taxon>
        <taxon>Bacillales</taxon>
        <taxon>Anoxybacillaceae</taxon>
        <taxon>Saccharococcus</taxon>
    </lineage>
</organism>
<protein>
    <submittedName>
        <fullName evidence="1">Uncharacterized protein</fullName>
    </submittedName>
</protein>
<dbReference type="EMBL" id="LQYS01000023">
    <property type="protein sequence ID" value="KYD17669.1"/>
    <property type="molecule type" value="Genomic_DNA"/>
</dbReference>
<reference evidence="1 2" key="1">
    <citation type="submission" date="2016-01" db="EMBL/GenBank/DDBJ databases">
        <title>Draft Genome Sequences of Seven Thermophilic Sporeformers Isolated from Foods.</title>
        <authorList>
            <person name="Berendsen E.M."/>
            <person name="Wells-Bennik M.H."/>
            <person name="Krawcyk A.O."/>
            <person name="De Jong A."/>
            <person name="Holsappel S."/>
            <person name="Eijlander R.T."/>
            <person name="Kuipers O.P."/>
        </authorList>
    </citation>
    <scope>NUCLEOTIDE SEQUENCE [LARGE SCALE GENOMIC DNA]</scope>
    <source>
        <strain evidence="1 2">B4119</strain>
    </source>
</reference>
<accession>A0A150M0I0</accession>
<dbReference type="AlphaFoldDB" id="A0A150M0I0"/>
<evidence type="ECO:0000313" key="1">
    <source>
        <dbReference type="EMBL" id="KYD17669.1"/>
    </source>
</evidence>